<name>A0ABX2I3G6_BLAHA</name>
<dbReference type="Proteomes" id="UP000822142">
    <property type="component" value="Unassembled WGS sequence"/>
</dbReference>
<evidence type="ECO:0000256" key="1">
    <source>
        <dbReference type="ARBA" id="ARBA00022801"/>
    </source>
</evidence>
<evidence type="ECO:0000313" key="3">
    <source>
        <dbReference type="EMBL" id="NSJ84988.1"/>
    </source>
</evidence>
<dbReference type="PANTHER" id="PTHR48081">
    <property type="entry name" value="AB HYDROLASE SUPERFAMILY PROTEIN C4A8.06C"/>
    <property type="match status" value="1"/>
</dbReference>
<keyword evidence="4" id="KW-1185">Reference proteome</keyword>
<dbReference type="Gene3D" id="3.40.50.1820">
    <property type="entry name" value="alpha/beta hydrolase"/>
    <property type="match status" value="1"/>
</dbReference>
<dbReference type="EMBL" id="JAAITA010000001">
    <property type="protein sequence ID" value="NSJ84988.1"/>
    <property type="molecule type" value="Genomic_DNA"/>
</dbReference>
<dbReference type="PANTHER" id="PTHR48081:SF6">
    <property type="entry name" value="PEPTIDASE S9 PROLYL OLIGOPEPTIDASE CATALYTIC DOMAIN-CONTAINING PROTEIN"/>
    <property type="match status" value="1"/>
</dbReference>
<organism evidence="3 4">
    <name type="scientific">Blautia hansenii</name>
    <name type="common">Ruminococcus hansenii</name>
    <dbReference type="NCBI Taxonomy" id="1322"/>
    <lineage>
        <taxon>Bacteria</taxon>
        <taxon>Bacillati</taxon>
        <taxon>Bacillota</taxon>
        <taxon>Clostridia</taxon>
        <taxon>Lachnospirales</taxon>
        <taxon>Lachnospiraceae</taxon>
        <taxon>Blautia</taxon>
    </lineage>
</organism>
<dbReference type="SUPFAM" id="SSF53474">
    <property type="entry name" value="alpha/beta-Hydrolases"/>
    <property type="match status" value="1"/>
</dbReference>
<dbReference type="Pfam" id="PF20434">
    <property type="entry name" value="BD-FAE"/>
    <property type="match status" value="1"/>
</dbReference>
<comment type="caution">
    <text evidence="3">The sequence shown here is derived from an EMBL/GenBank/DDBJ whole genome shotgun (WGS) entry which is preliminary data.</text>
</comment>
<reference evidence="3 4" key="1">
    <citation type="journal article" date="2020" name="Cell Host Microbe">
        <title>Functional and Genomic Variation between Human-Derived Isolates of Lachnospiraceae Reveals Inter- and Intra-Species Diversity.</title>
        <authorList>
            <person name="Sorbara M.T."/>
            <person name="Littmann E.R."/>
            <person name="Fontana E."/>
            <person name="Moody T.U."/>
            <person name="Kohout C.E."/>
            <person name="Gjonbalaj M."/>
            <person name="Eaton V."/>
            <person name="Seok R."/>
            <person name="Leiner I.M."/>
            <person name="Pamer E.G."/>
        </authorList>
    </citation>
    <scope>NUCLEOTIDE SEQUENCE [LARGE SCALE GENOMIC DNA]</scope>
    <source>
        <strain evidence="3 4">MSK.15.26</strain>
    </source>
</reference>
<dbReference type="InterPro" id="IPR049492">
    <property type="entry name" value="BD-FAE-like_dom"/>
</dbReference>
<dbReference type="RefSeq" id="WP_173747485.1">
    <property type="nucleotide sequence ID" value="NZ_JAAITA010000001.1"/>
</dbReference>
<accession>A0ABX2I3G6</accession>
<dbReference type="GO" id="GO:0016787">
    <property type="term" value="F:hydrolase activity"/>
    <property type="evidence" value="ECO:0007669"/>
    <property type="project" value="UniProtKB-KW"/>
</dbReference>
<keyword evidence="1 3" id="KW-0378">Hydrolase</keyword>
<sequence length="274" mass="30651">MRHEEIPIQVEGSAPETHLTTYILGDYLDEAPNDIRPLVLICPGGAYAMTSNREAEPVALQFNAMGYHAAILRYSCAPAVFPTSLLEVAASVKYIREHAKAWRVSPDKILIMGFSAGGHLAASYGVFWDEKFVREAFSCTRELLQPNGLILCYPVISADESIAHVPSLQNLLGEQYEAKKEEMSLEKQVGEQVPETFLWHTFEDKTVPFWNSFRFAEALGRAGIPLEYHLYPTGEHGLSLAVDSIRRKDGSGSEKGCESWFPLLKSWLLRKFGL</sequence>
<feature type="domain" description="BD-FAE-like" evidence="2">
    <location>
        <begin position="27"/>
        <end position="219"/>
    </location>
</feature>
<dbReference type="InterPro" id="IPR029058">
    <property type="entry name" value="AB_hydrolase_fold"/>
</dbReference>
<evidence type="ECO:0000313" key="4">
    <source>
        <dbReference type="Proteomes" id="UP000822142"/>
    </source>
</evidence>
<proteinExistence type="predicted"/>
<gene>
    <name evidence="3" type="ORF">G5A70_02035</name>
</gene>
<dbReference type="InterPro" id="IPR050300">
    <property type="entry name" value="GDXG_lipolytic_enzyme"/>
</dbReference>
<evidence type="ECO:0000259" key="2">
    <source>
        <dbReference type="Pfam" id="PF20434"/>
    </source>
</evidence>
<protein>
    <submittedName>
        <fullName evidence="3">Alpha/beta hydrolase</fullName>
    </submittedName>
</protein>